<reference evidence="3 4" key="1">
    <citation type="submission" date="2016-10" db="EMBL/GenBank/DDBJ databases">
        <authorList>
            <person name="Varghese N."/>
            <person name="Submissions S."/>
        </authorList>
    </citation>
    <scope>NUCLEOTIDE SEQUENCE [LARGE SCALE GENOMIC DNA]</scope>
    <source>
        <strain evidence="3 4">RHA_55</strain>
    </source>
</reference>
<dbReference type="AlphaFoldDB" id="A0A1H1VNW9"/>
<dbReference type="InterPro" id="IPR022742">
    <property type="entry name" value="Hydrolase_4"/>
</dbReference>
<dbReference type="GO" id="GO:0016787">
    <property type="term" value="F:hydrolase activity"/>
    <property type="evidence" value="ECO:0007669"/>
    <property type="project" value="UniProtKB-KW"/>
</dbReference>
<sequence length="337" mass="38020">MTLKVLILATNLTRLKQLHRPTIKALPTLILSILDMLKNRITKIFKRTFLILFVAGLLIFYFIFPRFIIERRNIYNDTIHQEDASMLKRKKLTFLTYDNLEQSALLTYTHIAKPKGTIILLHGSSHTKVHFYDLSKFLATNGFNSVAVDIRGFGESEGQFFTFGVKESKDVKKLVDVLIHREGLNNIGVWGQSVGGALALQSMGSDHRIAYGISESTYTDLKSNIQGFFKRHTGFNLALVSNFLVDRAGHIGDFDPNDASPIKYSKQIIQPTLIIHGGQDEAIDISNSETIFSTIKSKDKEFIEVESAGHINLWEVGGKALLDKILRFLNNQAITYN</sequence>
<dbReference type="Gene3D" id="3.40.50.1820">
    <property type="entry name" value="alpha/beta hydrolase"/>
    <property type="match status" value="1"/>
</dbReference>
<name>A0A1H1VNW9_9FLAO</name>
<dbReference type="Pfam" id="PF12146">
    <property type="entry name" value="Hydrolase_4"/>
    <property type="match status" value="1"/>
</dbReference>
<keyword evidence="1" id="KW-0812">Transmembrane</keyword>
<dbReference type="InterPro" id="IPR052920">
    <property type="entry name" value="DNA-binding_regulatory"/>
</dbReference>
<evidence type="ECO:0000313" key="3">
    <source>
        <dbReference type="EMBL" id="SDS86395.1"/>
    </source>
</evidence>
<proteinExistence type="predicted"/>
<dbReference type="SUPFAM" id="SSF53474">
    <property type="entry name" value="alpha/beta-Hydrolases"/>
    <property type="match status" value="1"/>
</dbReference>
<dbReference type="InterPro" id="IPR029058">
    <property type="entry name" value="AB_hydrolase_fold"/>
</dbReference>
<feature type="transmembrane region" description="Helical" evidence="1">
    <location>
        <begin position="49"/>
        <end position="69"/>
    </location>
</feature>
<dbReference type="EMBL" id="LT629774">
    <property type="protein sequence ID" value="SDS86395.1"/>
    <property type="molecule type" value="Genomic_DNA"/>
</dbReference>
<feature type="domain" description="Serine aminopeptidase S33" evidence="2">
    <location>
        <begin position="113"/>
        <end position="210"/>
    </location>
</feature>
<protein>
    <submittedName>
        <fullName evidence="3">Alpha/beta hydrolase family protein</fullName>
    </submittedName>
</protein>
<keyword evidence="1" id="KW-1133">Transmembrane helix</keyword>
<evidence type="ECO:0000256" key="1">
    <source>
        <dbReference type="SAM" id="Phobius"/>
    </source>
</evidence>
<dbReference type="Proteomes" id="UP000198963">
    <property type="component" value="Chromosome I"/>
</dbReference>
<evidence type="ECO:0000259" key="2">
    <source>
        <dbReference type="Pfam" id="PF12146"/>
    </source>
</evidence>
<organism evidence="3 4">
    <name type="scientific">Winogradskyella sediminis</name>
    <dbReference type="NCBI Taxonomy" id="1382466"/>
    <lineage>
        <taxon>Bacteria</taxon>
        <taxon>Pseudomonadati</taxon>
        <taxon>Bacteroidota</taxon>
        <taxon>Flavobacteriia</taxon>
        <taxon>Flavobacteriales</taxon>
        <taxon>Flavobacteriaceae</taxon>
        <taxon>Winogradskyella</taxon>
    </lineage>
</organism>
<evidence type="ECO:0000313" key="4">
    <source>
        <dbReference type="Proteomes" id="UP000198963"/>
    </source>
</evidence>
<dbReference type="PANTHER" id="PTHR43358:SF4">
    <property type="entry name" value="ALPHA_BETA HYDROLASE FOLD-1 DOMAIN-CONTAINING PROTEIN"/>
    <property type="match status" value="1"/>
</dbReference>
<keyword evidence="3" id="KW-0378">Hydrolase</keyword>
<accession>A0A1H1VNW9</accession>
<keyword evidence="4" id="KW-1185">Reference proteome</keyword>
<keyword evidence="1" id="KW-0472">Membrane</keyword>
<gene>
    <name evidence="3" type="ORF">SAMN04489797_2611</name>
</gene>
<dbReference type="STRING" id="1249933.SAMN04489797_2611"/>
<dbReference type="PANTHER" id="PTHR43358">
    <property type="entry name" value="ALPHA/BETA-HYDROLASE"/>
    <property type="match status" value="1"/>
</dbReference>